<feature type="compositionally biased region" description="Polar residues" evidence="1">
    <location>
        <begin position="688"/>
        <end position="705"/>
    </location>
</feature>
<feature type="region of interest" description="Disordered" evidence="1">
    <location>
        <begin position="621"/>
        <end position="665"/>
    </location>
</feature>
<feature type="region of interest" description="Disordered" evidence="1">
    <location>
        <begin position="585"/>
        <end position="609"/>
    </location>
</feature>
<accession>A0AA40C856</accession>
<gene>
    <name evidence="2" type="ORF">B0T17DRAFT_588339</name>
</gene>
<organism evidence="2 3">
    <name type="scientific">Bombardia bombarda</name>
    <dbReference type="NCBI Taxonomy" id="252184"/>
    <lineage>
        <taxon>Eukaryota</taxon>
        <taxon>Fungi</taxon>
        <taxon>Dikarya</taxon>
        <taxon>Ascomycota</taxon>
        <taxon>Pezizomycotina</taxon>
        <taxon>Sordariomycetes</taxon>
        <taxon>Sordariomycetidae</taxon>
        <taxon>Sordariales</taxon>
        <taxon>Lasiosphaeriaceae</taxon>
        <taxon>Bombardia</taxon>
    </lineage>
</organism>
<feature type="compositionally biased region" description="Basic and acidic residues" evidence="1">
    <location>
        <begin position="301"/>
        <end position="311"/>
    </location>
</feature>
<feature type="compositionally biased region" description="Polar residues" evidence="1">
    <location>
        <begin position="158"/>
        <end position="171"/>
    </location>
</feature>
<evidence type="ECO:0000256" key="1">
    <source>
        <dbReference type="SAM" id="MobiDB-lite"/>
    </source>
</evidence>
<feature type="region of interest" description="Disordered" evidence="1">
    <location>
        <begin position="1"/>
        <end position="324"/>
    </location>
</feature>
<evidence type="ECO:0000313" key="2">
    <source>
        <dbReference type="EMBL" id="KAK0628129.1"/>
    </source>
</evidence>
<reference evidence="2" key="1">
    <citation type="submission" date="2023-06" db="EMBL/GenBank/DDBJ databases">
        <title>Genome-scale phylogeny and comparative genomics of the fungal order Sordariales.</title>
        <authorList>
            <consortium name="Lawrence Berkeley National Laboratory"/>
            <person name="Hensen N."/>
            <person name="Bonometti L."/>
            <person name="Westerberg I."/>
            <person name="Brannstrom I.O."/>
            <person name="Guillou S."/>
            <person name="Cros-Aarteil S."/>
            <person name="Calhoun S."/>
            <person name="Haridas S."/>
            <person name="Kuo A."/>
            <person name="Mondo S."/>
            <person name="Pangilinan J."/>
            <person name="Riley R."/>
            <person name="LaButti K."/>
            <person name="Andreopoulos B."/>
            <person name="Lipzen A."/>
            <person name="Chen C."/>
            <person name="Yanf M."/>
            <person name="Daum C."/>
            <person name="Ng V."/>
            <person name="Clum A."/>
            <person name="Steindorff A."/>
            <person name="Ohm R."/>
            <person name="Martin F."/>
            <person name="Silar P."/>
            <person name="Natvig D."/>
            <person name="Lalanne C."/>
            <person name="Gautier V."/>
            <person name="Ament-velasquez S.L."/>
            <person name="Kruys A."/>
            <person name="Hutchinson M.I."/>
            <person name="Powell A.J."/>
            <person name="Barry K."/>
            <person name="Miller A.N."/>
            <person name="Grigoriev I.V."/>
            <person name="Debuchy R."/>
            <person name="Gladieux P."/>
            <person name="Thoren M.H."/>
            <person name="Johannesson H."/>
        </authorList>
    </citation>
    <scope>NUCLEOTIDE SEQUENCE</scope>
    <source>
        <strain evidence="2">SMH3391-2</strain>
    </source>
</reference>
<feature type="compositionally biased region" description="Pro residues" evidence="1">
    <location>
        <begin position="647"/>
        <end position="657"/>
    </location>
</feature>
<dbReference type="EMBL" id="JAULSR010000002">
    <property type="protein sequence ID" value="KAK0628129.1"/>
    <property type="molecule type" value="Genomic_DNA"/>
</dbReference>
<evidence type="ECO:0000313" key="3">
    <source>
        <dbReference type="Proteomes" id="UP001174934"/>
    </source>
</evidence>
<feature type="compositionally biased region" description="Low complexity" evidence="1">
    <location>
        <begin position="312"/>
        <end position="322"/>
    </location>
</feature>
<feature type="compositionally biased region" description="Polar residues" evidence="1">
    <location>
        <begin position="469"/>
        <end position="478"/>
    </location>
</feature>
<sequence>MYTSMERNSIDNTRPNGRLTAPLVINSPSQRRGLFSGPRTQDGDAVESVARPARPRTSGFTSLDAKSASPSSTRIPRLSHQRSSQPRPKFTLSDAYKMAEEEEEAAAEGSPSPAPRSWRARTESVGGRSQKPATRPSTDSPLRTRRRLTPKPAEDDTISSVDSMGAQSQRNDVSEGEFDEKLRQYALEQAGVQDPLQYNSSDANGPLSKPNSGPKLTETSKNLMRETRRSSLEGDLFSQASRTRTKSGWLSRRLSGTKDTSTTKDAAPGSGNWEAAGRASGSEPFRTARGGSLARPATVPPDHRSPHDNHNNHNNNNNNNNNKSFAWEADADFTADDLQVSNSPAVAIGRSNTKIDEIRALEAQVNKRFPESPDLRPPRNSRLDEIRALEIEAALRFPDPLSGLGEESDDIQARKTKYENRLLRAQHVRHTSTKVDDIRVCEIESLSQRALATTRLDENQEQVAIHPSQPASTEVVRSSNRELLRNSDLVGGSKVRGHETEKTSVPMLGIPAFNHGILHNNDLEDEGHENKGGDQAGICGTSHRSDASRDLLRRLARATKAGRQKRTDGAKGDVRLTVGFAGLRRDSSVDSSSEKQSFLANSDVDPTERIQGEMNLFAPLENQSERGSLRAPSPSPTPEEDAQNKTPRPPKPDPLAQPTPRVTGAYVETPVTIKVEKSELASVVAPETATSSKDCTADISSTTSVLRDRKTDGPAQNPLDRMPSRKGERPSGRSSSSGPIPRRRRATSLPRERLPLLNSARPPTVKDDIREIQQAHQFEDSTLDDLADLLDAQDKEEITFSHVNNIKAERGANGLSDRERELDAYARMSKSLTTGLLGIRTAKKGIERLEDKFSHNHDERTSVLTCPICRAQPRSQDAAVAYLHLPTPRLWHRHPNFRFTFFGFCLFLATFWYVAESSMCLLYCKPDYCYPGKSCDWSPDDPLWGYAIPVKLDQWTTGGQGRAFVHKVAPEVADWLADMLDMAFGTDITTVDTSYYTWNQKHQYRRRLLKKGLVKPFVERPEDKEKRDSWKAARLARDRAEAAKELGYNVGEDESMTRDEKI</sequence>
<name>A0AA40C856_9PEZI</name>
<proteinExistence type="predicted"/>
<feature type="region of interest" description="Disordered" evidence="1">
    <location>
        <begin position="681"/>
        <end position="766"/>
    </location>
</feature>
<keyword evidence="3" id="KW-1185">Reference proteome</keyword>
<dbReference type="Proteomes" id="UP001174934">
    <property type="component" value="Unassembled WGS sequence"/>
</dbReference>
<comment type="caution">
    <text evidence="2">The sequence shown here is derived from an EMBL/GenBank/DDBJ whole genome shotgun (WGS) entry which is preliminary data.</text>
</comment>
<dbReference type="AlphaFoldDB" id="A0AA40C856"/>
<feature type="compositionally biased region" description="Basic and acidic residues" evidence="1">
    <location>
        <begin position="223"/>
        <end position="232"/>
    </location>
</feature>
<feature type="compositionally biased region" description="Polar residues" evidence="1">
    <location>
        <begin position="238"/>
        <end position="248"/>
    </location>
</feature>
<feature type="compositionally biased region" description="Basic and acidic residues" evidence="1">
    <location>
        <begin position="722"/>
        <end position="731"/>
    </location>
</feature>
<feature type="compositionally biased region" description="Polar residues" evidence="1">
    <location>
        <begin position="1"/>
        <end position="15"/>
    </location>
</feature>
<protein>
    <submittedName>
        <fullName evidence="2">Uncharacterized protein</fullName>
    </submittedName>
</protein>
<feature type="region of interest" description="Disordered" evidence="1">
    <location>
        <begin position="524"/>
        <end position="545"/>
    </location>
</feature>
<feature type="region of interest" description="Disordered" evidence="1">
    <location>
        <begin position="458"/>
        <end position="479"/>
    </location>
</feature>